<reference evidence="2" key="1">
    <citation type="submission" date="2022-10" db="EMBL/GenBank/DDBJ databases">
        <title>Determination and structural analysis of whole genome sequence of Sarocladium strictum F4-1.</title>
        <authorList>
            <person name="Hu L."/>
            <person name="Jiang Y."/>
        </authorList>
    </citation>
    <scope>NUCLEOTIDE SEQUENCE</scope>
    <source>
        <strain evidence="2">F4-1</strain>
    </source>
</reference>
<sequence length="410" mass="46354">MEQPDYSRYLQSIYQDTTWEVERTPHGSINATLRARKTDGQNGPASLVLKHASPYFEDEGSLHPFSLHRQKTEETMLKLWGHEGTLVAAVGATHVWHVPKFFGRDEGSESRLCVSSKTDEASIILMEDIKEAGNLREWIEFMAQSATHASAATECVSRVGHILGKCLAAMHSRRTADLIQTRPEDARALDRTDLDPVTWYLDMDIFPTFLSKEPKAEAYFDRLVEDYRGQKYTYPSCVAHGDFHFGNIILPLTQTPAEQTRPYIIDWEFSTSRGRGVNGDAAQFLGILHCRLISAARQNSASPLTRLLRLLCRKFCEAYRERAALQCSMTAADPNSQLYRSAMLFCGRDMINYANDACAEDDEAFGEMMAVGLWYLEHAGDDMGEFVGQANRRDLANEDEGFIRSLFMFD</sequence>
<dbReference type="InterPro" id="IPR002575">
    <property type="entry name" value="Aminoglycoside_PTrfase"/>
</dbReference>
<dbReference type="EMBL" id="JAPDFR010000001">
    <property type="protein sequence ID" value="KAK0392520.1"/>
    <property type="molecule type" value="Genomic_DNA"/>
</dbReference>
<name>A0AA39GS14_SARSR</name>
<dbReference type="AlphaFoldDB" id="A0AA39GS14"/>
<dbReference type="Gene3D" id="3.30.200.20">
    <property type="entry name" value="Phosphorylase Kinase, domain 1"/>
    <property type="match status" value="1"/>
</dbReference>
<keyword evidence="3" id="KW-1185">Reference proteome</keyword>
<evidence type="ECO:0000259" key="1">
    <source>
        <dbReference type="Pfam" id="PF01636"/>
    </source>
</evidence>
<dbReference type="SUPFAM" id="SSF56112">
    <property type="entry name" value="Protein kinase-like (PK-like)"/>
    <property type="match status" value="1"/>
</dbReference>
<protein>
    <recommendedName>
        <fullName evidence="1">Aminoglycoside phosphotransferase domain-containing protein</fullName>
    </recommendedName>
</protein>
<evidence type="ECO:0000313" key="3">
    <source>
        <dbReference type="Proteomes" id="UP001175261"/>
    </source>
</evidence>
<comment type="caution">
    <text evidence="2">The sequence shown here is derived from an EMBL/GenBank/DDBJ whole genome shotgun (WGS) entry which is preliminary data.</text>
</comment>
<accession>A0AA39GS14</accession>
<gene>
    <name evidence="2" type="ORF">NLU13_2015</name>
</gene>
<evidence type="ECO:0000313" key="2">
    <source>
        <dbReference type="EMBL" id="KAK0392520.1"/>
    </source>
</evidence>
<dbReference type="Proteomes" id="UP001175261">
    <property type="component" value="Unassembled WGS sequence"/>
</dbReference>
<proteinExistence type="predicted"/>
<dbReference type="InterPro" id="IPR011009">
    <property type="entry name" value="Kinase-like_dom_sf"/>
</dbReference>
<dbReference type="Pfam" id="PF01636">
    <property type="entry name" value="APH"/>
    <property type="match status" value="1"/>
</dbReference>
<organism evidence="2 3">
    <name type="scientific">Sarocladium strictum</name>
    <name type="common">Black bundle disease fungus</name>
    <name type="synonym">Acremonium strictum</name>
    <dbReference type="NCBI Taxonomy" id="5046"/>
    <lineage>
        <taxon>Eukaryota</taxon>
        <taxon>Fungi</taxon>
        <taxon>Dikarya</taxon>
        <taxon>Ascomycota</taxon>
        <taxon>Pezizomycotina</taxon>
        <taxon>Sordariomycetes</taxon>
        <taxon>Hypocreomycetidae</taxon>
        <taxon>Hypocreales</taxon>
        <taxon>Sarocladiaceae</taxon>
        <taxon>Sarocladium</taxon>
    </lineage>
</organism>
<dbReference type="Gene3D" id="3.90.1200.10">
    <property type="match status" value="1"/>
</dbReference>
<feature type="domain" description="Aminoglycoside phosphotransferase" evidence="1">
    <location>
        <begin position="155"/>
        <end position="271"/>
    </location>
</feature>